<dbReference type="GO" id="GO:0005886">
    <property type="term" value="C:plasma membrane"/>
    <property type="evidence" value="ECO:0007669"/>
    <property type="project" value="UniProtKB-SubCell"/>
</dbReference>
<feature type="transmembrane region" description="Helical" evidence="14">
    <location>
        <begin position="123"/>
        <end position="146"/>
    </location>
</feature>
<keyword evidence="8 14" id="KW-0812">Transmembrane</keyword>
<evidence type="ECO:0000256" key="13">
    <source>
        <dbReference type="SAM" id="MobiDB-lite"/>
    </source>
</evidence>
<comment type="caution">
    <text evidence="15">The sequence shown here is derived from an EMBL/GenBank/DDBJ whole genome shotgun (WGS) entry which is preliminary data.</text>
</comment>
<evidence type="ECO:0000256" key="14">
    <source>
        <dbReference type="SAM" id="Phobius"/>
    </source>
</evidence>
<dbReference type="NCBIfam" id="TIGR00797">
    <property type="entry name" value="matE"/>
    <property type="match status" value="1"/>
</dbReference>
<feature type="transmembrane region" description="Helical" evidence="14">
    <location>
        <begin position="158"/>
        <end position="178"/>
    </location>
</feature>
<keyword evidence="6" id="KW-0050">Antiport</keyword>
<feature type="transmembrane region" description="Helical" evidence="14">
    <location>
        <begin position="374"/>
        <end position="394"/>
    </location>
</feature>
<evidence type="ECO:0000256" key="10">
    <source>
        <dbReference type="ARBA" id="ARBA00023065"/>
    </source>
</evidence>
<comment type="function">
    <text evidence="1">Multidrug efflux pump.</text>
</comment>
<keyword evidence="9 14" id="KW-1133">Transmembrane helix</keyword>
<dbReference type="PANTHER" id="PTHR43298:SF2">
    <property type="entry name" value="FMN_FAD EXPORTER YEEO-RELATED"/>
    <property type="match status" value="1"/>
</dbReference>
<dbReference type="GO" id="GO:0042910">
    <property type="term" value="F:xenobiotic transmembrane transporter activity"/>
    <property type="evidence" value="ECO:0007669"/>
    <property type="project" value="InterPro"/>
</dbReference>
<dbReference type="Proteomes" id="UP000548476">
    <property type="component" value="Unassembled WGS sequence"/>
</dbReference>
<feature type="compositionally biased region" description="Low complexity" evidence="13">
    <location>
        <begin position="421"/>
        <end position="434"/>
    </location>
</feature>
<dbReference type="Pfam" id="PF01554">
    <property type="entry name" value="MatE"/>
    <property type="match status" value="2"/>
</dbReference>
<evidence type="ECO:0000256" key="2">
    <source>
        <dbReference type="ARBA" id="ARBA00004651"/>
    </source>
</evidence>
<dbReference type="GO" id="GO:0015297">
    <property type="term" value="F:antiporter activity"/>
    <property type="evidence" value="ECO:0007669"/>
    <property type="project" value="UniProtKB-KW"/>
</dbReference>
<evidence type="ECO:0000256" key="8">
    <source>
        <dbReference type="ARBA" id="ARBA00022692"/>
    </source>
</evidence>
<feature type="transmembrane region" description="Helical" evidence="14">
    <location>
        <begin position="400"/>
        <end position="418"/>
    </location>
</feature>
<keyword evidence="7" id="KW-1003">Cell membrane</keyword>
<organism evidence="15 16">
    <name type="scientific">Phytomonospora endophytica</name>
    <dbReference type="NCBI Taxonomy" id="714109"/>
    <lineage>
        <taxon>Bacteria</taxon>
        <taxon>Bacillati</taxon>
        <taxon>Actinomycetota</taxon>
        <taxon>Actinomycetes</taxon>
        <taxon>Micromonosporales</taxon>
        <taxon>Micromonosporaceae</taxon>
        <taxon>Phytomonospora</taxon>
    </lineage>
</organism>
<feature type="transmembrane region" description="Helical" evidence="14">
    <location>
        <begin position="348"/>
        <end position="367"/>
    </location>
</feature>
<accession>A0A841FQF6</accession>
<dbReference type="InterPro" id="IPR002528">
    <property type="entry name" value="MATE_fam"/>
</dbReference>
<gene>
    <name evidence="15" type="ORF">HNR73_002040</name>
</gene>
<dbReference type="PANTHER" id="PTHR43298">
    <property type="entry name" value="MULTIDRUG RESISTANCE PROTEIN NORM-RELATED"/>
    <property type="match status" value="1"/>
</dbReference>
<keyword evidence="11 14" id="KW-0472">Membrane</keyword>
<dbReference type="EMBL" id="JACHGT010000004">
    <property type="protein sequence ID" value="MBB6034190.1"/>
    <property type="molecule type" value="Genomic_DNA"/>
</dbReference>
<proteinExistence type="inferred from homology"/>
<dbReference type="GO" id="GO:0006811">
    <property type="term" value="P:monoatomic ion transport"/>
    <property type="evidence" value="ECO:0007669"/>
    <property type="project" value="UniProtKB-KW"/>
</dbReference>
<keyword evidence="10" id="KW-0406">Ion transport</keyword>
<evidence type="ECO:0000256" key="6">
    <source>
        <dbReference type="ARBA" id="ARBA00022449"/>
    </source>
</evidence>
<evidence type="ECO:0000313" key="16">
    <source>
        <dbReference type="Proteomes" id="UP000548476"/>
    </source>
</evidence>
<evidence type="ECO:0000256" key="1">
    <source>
        <dbReference type="ARBA" id="ARBA00003408"/>
    </source>
</evidence>
<evidence type="ECO:0000256" key="11">
    <source>
        <dbReference type="ARBA" id="ARBA00023136"/>
    </source>
</evidence>
<feature type="compositionally biased region" description="Basic and acidic residues" evidence="13">
    <location>
        <begin position="435"/>
        <end position="450"/>
    </location>
</feature>
<feature type="region of interest" description="Disordered" evidence="13">
    <location>
        <begin position="421"/>
        <end position="457"/>
    </location>
</feature>
<sequence length="457" mass="47201">MHRRRLLSLAGPVYLELLAGVVAGVIDIAWVARLGAGAVAAVAVATNVENALMGVILVVELGATVLIARRRGAGDDAGVRTAIRATWLLFALVTPVVAVGGWLARDHIGAVFAAPGEAREMTVAFLAVGLPGIAVYFAQLTVNGIFKGLGDTRTPMRLAVLGNAVLLVLDPLLIYGLAGFPRLGVAGAAVATVTGRLIALAAGLLLLRARTRASAPLGEVWADARRIAATGVSMAAEFATRMVGALVMVAAVARFGPVAVAAYGIGTKAMYTATMGFYAIRQAATIHTSHTRGAGGGTDAIARETLLIGLGAGTVAAVAAFVAGPWAMRVFTDDAQVVAAGVSYLRWMAPYLLVLACLIASTGVRLGEGAGGRLFAVTLTGTLLQVPLAFGLSVPLGLPGVWLAPTLSVTIQFVLLRGGRPARGTTGRPRSITPWRERARGRTRRTRTDRPTTSPRT</sequence>
<dbReference type="RefSeq" id="WP_184787076.1">
    <property type="nucleotide sequence ID" value="NZ_BONT01000045.1"/>
</dbReference>
<dbReference type="InterPro" id="IPR048279">
    <property type="entry name" value="MdtK-like"/>
</dbReference>
<evidence type="ECO:0000256" key="7">
    <source>
        <dbReference type="ARBA" id="ARBA00022475"/>
    </source>
</evidence>
<evidence type="ECO:0000256" key="9">
    <source>
        <dbReference type="ARBA" id="ARBA00022989"/>
    </source>
</evidence>
<feature type="transmembrane region" description="Helical" evidence="14">
    <location>
        <begin position="306"/>
        <end position="328"/>
    </location>
</feature>
<comment type="similarity">
    <text evidence="3">Belongs to the multi antimicrobial extrusion (MATE) (TC 2.A.66.1) family.</text>
</comment>
<feature type="transmembrane region" description="Helical" evidence="14">
    <location>
        <begin position="184"/>
        <end position="207"/>
    </location>
</feature>
<evidence type="ECO:0000256" key="5">
    <source>
        <dbReference type="ARBA" id="ARBA00022448"/>
    </source>
</evidence>
<protein>
    <recommendedName>
        <fullName evidence="4">Probable multidrug resistance protein NorM</fullName>
    </recommendedName>
    <alternativeName>
        <fullName evidence="12">Multidrug-efflux transporter</fullName>
    </alternativeName>
</protein>
<name>A0A841FQF6_9ACTN</name>
<dbReference type="PIRSF" id="PIRSF006603">
    <property type="entry name" value="DinF"/>
    <property type="match status" value="1"/>
</dbReference>
<comment type="subcellular location">
    <subcellularLocation>
        <location evidence="2">Cell membrane</location>
        <topology evidence="2">Multi-pass membrane protein</topology>
    </subcellularLocation>
</comment>
<feature type="transmembrane region" description="Helical" evidence="14">
    <location>
        <begin position="12"/>
        <end position="31"/>
    </location>
</feature>
<dbReference type="InterPro" id="IPR050222">
    <property type="entry name" value="MATE_MdtK"/>
</dbReference>
<dbReference type="AlphaFoldDB" id="A0A841FQF6"/>
<keyword evidence="16" id="KW-1185">Reference proteome</keyword>
<evidence type="ECO:0000256" key="3">
    <source>
        <dbReference type="ARBA" id="ARBA00010199"/>
    </source>
</evidence>
<evidence type="ECO:0000313" key="15">
    <source>
        <dbReference type="EMBL" id="MBB6034190.1"/>
    </source>
</evidence>
<evidence type="ECO:0000256" key="4">
    <source>
        <dbReference type="ARBA" id="ARBA00020268"/>
    </source>
</evidence>
<reference evidence="15 16" key="1">
    <citation type="submission" date="2020-08" db="EMBL/GenBank/DDBJ databases">
        <title>Genomic Encyclopedia of Type Strains, Phase IV (KMG-IV): sequencing the most valuable type-strain genomes for metagenomic binning, comparative biology and taxonomic classification.</title>
        <authorList>
            <person name="Goeker M."/>
        </authorList>
    </citation>
    <scope>NUCLEOTIDE SEQUENCE [LARGE SCALE GENOMIC DNA]</scope>
    <source>
        <strain evidence="15 16">YIM 65646</strain>
    </source>
</reference>
<feature type="transmembrane region" description="Helical" evidence="14">
    <location>
        <begin position="81"/>
        <end position="103"/>
    </location>
</feature>
<keyword evidence="5" id="KW-0813">Transport</keyword>
<evidence type="ECO:0000256" key="12">
    <source>
        <dbReference type="ARBA" id="ARBA00031636"/>
    </source>
</evidence>